<organism evidence="1 2">
    <name type="scientific">Fusibacter ferrireducens</name>
    <dbReference type="NCBI Taxonomy" id="2785058"/>
    <lineage>
        <taxon>Bacteria</taxon>
        <taxon>Bacillati</taxon>
        <taxon>Bacillota</taxon>
        <taxon>Clostridia</taxon>
        <taxon>Eubacteriales</taxon>
        <taxon>Eubacteriales Family XII. Incertae Sedis</taxon>
        <taxon>Fusibacter</taxon>
    </lineage>
</organism>
<proteinExistence type="predicted"/>
<dbReference type="RefSeq" id="WP_194700236.1">
    <property type="nucleotide sequence ID" value="NZ_JADKNH010000001.1"/>
</dbReference>
<evidence type="ECO:0000313" key="2">
    <source>
        <dbReference type="Proteomes" id="UP000614200"/>
    </source>
</evidence>
<reference evidence="1 2" key="1">
    <citation type="submission" date="2020-11" db="EMBL/GenBank/DDBJ databases">
        <title>Fusibacter basophilias sp. nov.</title>
        <authorList>
            <person name="Qiu D."/>
        </authorList>
    </citation>
    <scope>NUCLEOTIDE SEQUENCE [LARGE SCALE GENOMIC DNA]</scope>
    <source>
        <strain evidence="1 2">Q10-2</strain>
    </source>
</reference>
<gene>
    <name evidence="1" type="ORF">ISU02_02720</name>
</gene>
<accession>A0ABR9ZPV3</accession>
<sequence length="149" mass="17201">MKNYKLFFKIILAIVVLIVFFVFGPFSAFHNGAIVLIDDQNKIILKIEHTNQISISIPSREGIQITDPEIINQVKDLFNENALIECTDCTLDRPLYIAFYNDDREMGFLISENNLINIDGTKYKLSAAVFDEINRLYLTYKYNLTVPQN</sequence>
<dbReference type="Proteomes" id="UP000614200">
    <property type="component" value="Unassembled WGS sequence"/>
</dbReference>
<comment type="caution">
    <text evidence="1">The sequence shown here is derived from an EMBL/GenBank/DDBJ whole genome shotgun (WGS) entry which is preliminary data.</text>
</comment>
<name>A0ABR9ZPV3_9FIRM</name>
<evidence type="ECO:0000313" key="1">
    <source>
        <dbReference type="EMBL" id="MBF4692011.1"/>
    </source>
</evidence>
<keyword evidence="2" id="KW-1185">Reference proteome</keyword>
<dbReference type="EMBL" id="JADKNH010000001">
    <property type="protein sequence ID" value="MBF4692011.1"/>
    <property type="molecule type" value="Genomic_DNA"/>
</dbReference>
<protein>
    <submittedName>
        <fullName evidence="1">Uncharacterized protein</fullName>
    </submittedName>
</protein>